<evidence type="ECO:0000313" key="3">
    <source>
        <dbReference type="Proteomes" id="UP001519342"/>
    </source>
</evidence>
<protein>
    <recommendedName>
        <fullName evidence="4">Type 4 fimbrial biogenesis protein PilX N-terminal domain-containing protein</fullName>
    </recommendedName>
</protein>
<accession>A0ABS4GI05</accession>
<dbReference type="Proteomes" id="UP001519342">
    <property type="component" value="Unassembled WGS sequence"/>
</dbReference>
<gene>
    <name evidence="2" type="ORF">J2Z76_003223</name>
</gene>
<dbReference type="EMBL" id="JAGGKS010000012">
    <property type="protein sequence ID" value="MBP1927326.1"/>
    <property type="molecule type" value="Genomic_DNA"/>
</dbReference>
<comment type="caution">
    <text evidence="2">The sequence shown here is derived from an EMBL/GenBank/DDBJ whole genome shotgun (WGS) entry which is preliminary data.</text>
</comment>
<evidence type="ECO:0000256" key="1">
    <source>
        <dbReference type="SAM" id="Phobius"/>
    </source>
</evidence>
<proteinExistence type="predicted"/>
<keyword evidence="1" id="KW-0812">Transmembrane</keyword>
<reference evidence="2 3" key="1">
    <citation type="submission" date="2021-03" db="EMBL/GenBank/DDBJ databases">
        <title>Genomic Encyclopedia of Type Strains, Phase IV (KMG-IV): sequencing the most valuable type-strain genomes for metagenomic binning, comparative biology and taxonomic classification.</title>
        <authorList>
            <person name="Goeker M."/>
        </authorList>
    </citation>
    <scope>NUCLEOTIDE SEQUENCE [LARGE SCALE GENOMIC DNA]</scope>
    <source>
        <strain evidence="2 3">DSM 24004</strain>
    </source>
</reference>
<organism evidence="2 3">
    <name type="scientific">Sedimentibacter acidaminivorans</name>
    <dbReference type="NCBI Taxonomy" id="913099"/>
    <lineage>
        <taxon>Bacteria</taxon>
        <taxon>Bacillati</taxon>
        <taxon>Bacillota</taxon>
        <taxon>Tissierellia</taxon>
        <taxon>Sedimentibacter</taxon>
    </lineage>
</organism>
<evidence type="ECO:0000313" key="2">
    <source>
        <dbReference type="EMBL" id="MBP1927326.1"/>
    </source>
</evidence>
<evidence type="ECO:0008006" key="4">
    <source>
        <dbReference type="Google" id="ProtNLM"/>
    </source>
</evidence>
<sequence>MKINITRNHGSTLVLLIITISITMMLGASLLVVTMMNFKINKANSEIKQASYMSESGLNSAYVDAYDLVNNAIVDSVEKVEEYIKINPFNVTDAENVFANNYKLFITGQITNKINDNNNPYIQVINVDKLAFGIDKLTVCVQSKYYSDTNVFKTSSVDIIIQVPDYNDAIDNTIDISNVLKLENWVLYE</sequence>
<keyword evidence="1" id="KW-0472">Membrane</keyword>
<feature type="transmembrane region" description="Helical" evidence="1">
    <location>
        <begin position="12"/>
        <end position="36"/>
    </location>
</feature>
<name>A0ABS4GI05_9FIRM</name>
<keyword evidence="1" id="KW-1133">Transmembrane helix</keyword>
<dbReference type="RefSeq" id="WP_209513034.1">
    <property type="nucleotide sequence ID" value="NZ_JAGGKS010000012.1"/>
</dbReference>
<keyword evidence="3" id="KW-1185">Reference proteome</keyword>